<organism evidence="1 2">
    <name type="scientific">Pseudomonas imrae</name>
    <dbReference type="NCBI Taxonomy" id="2992837"/>
    <lineage>
        <taxon>Bacteria</taxon>
        <taxon>Pseudomonadati</taxon>
        <taxon>Pseudomonadota</taxon>
        <taxon>Gammaproteobacteria</taxon>
        <taxon>Pseudomonadales</taxon>
        <taxon>Pseudomonadaceae</taxon>
        <taxon>Pseudomonas</taxon>
    </lineage>
</organism>
<comment type="caution">
    <text evidence="1">The sequence shown here is derived from an EMBL/GenBank/DDBJ whole genome shotgun (WGS) entry which is preliminary data.</text>
</comment>
<accession>A0ACC7PDJ9</accession>
<keyword evidence="2" id="KW-1185">Reference proteome</keyword>
<sequence>MDNDELTVDLAVTSDGVEIPDGGTTSETTLTFKGRSSGTINTRLLLDDRFYEPAFFPANDVWEFRVDDIAKGGHEVFLIQVKIPPPDLRSNVFKFTVT</sequence>
<protein>
    <submittedName>
        <fullName evidence="1">Uncharacterized protein</fullName>
    </submittedName>
</protein>
<dbReference type="EMBL" id="JAPEQY010000005">
    <property type="protein sequence ID" value="MFO2477351.1"/>
    <property type="molecule type" value="Genomic_DNA"/>
</dbReference>
<name>A0ACC7PDJ9_9PSED</name>
<reference evidence="1" key="1">
    <citation type="submission" date="2022-11" db="EMBL/GenBank/DDBJ databases">
        <title>Draft genome sequences of strains of Pseudomonas imrae sp. nov.</title>
        <authorList>
            <person name="Salva Serra F."/>
            <person name="Nimje P."/>
            <person name="Moore E.R.B."/>
            <person name="Marathe N.P."/>
        </authorList>
    </citation>
    <scope>NUCLEOTIDE SEQUENCE</scope>
    <source>
        <strain evidence="1">15FMM2</strain>
    </source>
</reference>
<proteinExistence type="predicted"/>
<evidence type="ECO:0000313" key="2">
    <source>
        <dbReference type="Proteomes" id="UP001637618"/>
    </source>
</evidence>
<dbReference type="Proteomes" id="UP001637618">
    <property type="component" value="Unassembled WGS sequence"/>
</dbReference>
<gene>
    <name evidence="1" type="ORF">OOJ96_08010</name>
</gene>
<evidence type="ECO:0000313" key="1">
    <source>
        <dbReference type="EMBL" id="MFO2477351.1"/>
    </source>
</evidence>